<feature type="coiled-coil region" evidence="1">
    <location>
        <begin position="96"/>
        <end position="159"/>
    </location>
</feature>
<keyword evidence="1" id="KW-0175">Coiled coil</keyword>
<name>A0A7S3NCN4_9SPIT</name>
<proteinExistence type="predicted"/>
<evidence type="ECO:0000256" key="1">
    <source>
        <dbReference type="SAM" id="Coils"/>
    </source>
</evidence>
<gene>
    <name evidence="2" type="ORF">EHAR0213_LOCUS12614</name>
</gene>
<evidence type="ECO:0000313" key="2">
    <source>
        <dbReference type="EMBL" id="CAE0353698.1"/>
    </source>
</evidence>
<organism evidence="2">
    <name type="scientific">Euplotes harpa</name>
    <dbReference type="NCBI Taxonomy" id="151035"/>
    <lineage>
        <taxon>Eukaryota</taxon>
        <taxon>Sar</taxon>
        <taxon>Alveolata</taxon>
        <taxon>Ciliophora</taxon>
        <taxon>Intramacronucleata</taxon>
        <taxon>Spirotrichea</taxon>
        <taxon>Hypotrichia</taxon>
        <taxon>Euplotida</taxon>
        <taxon>Euplotidae</taxon>
        <taxon>Euplotes</taxon>
    </lineage>
</organism>
<dbReference type="AlphaFoldDB" id="A0A7S3NCN4"/>
<sequence>MLDKFKHEVSKIRQAIRSFNDKILAETKETSYLNELIKVQRLVVKTKLFLNRIPQNPQKVEEEVKKPKVLFQSKVTFMDQEHEGRLNSVTKQTEIRQKLNSDLHFKNNDIDSLSREVSFETKQKSNESIKIFRDKPKVKLSVEQKIAKLQLQLETRRNQHLKAIIKKAELHSQNEKIL</sequence>
<accession>A0A7S3NCN4</accession>
<dbReference type="EMBL" id="HBII01030397">
    <property type="protein sequence ID" value="CAE0353698.1"/>
    <property type="molecule type" value="Transcribed_RNA"/>
</dbReference>
<protein>
    <submittedName>
        <fullName evidence="2">Uncharacterized protein</fullName>
    </submittedName>
</protein>
<reference evidence="2" key="1">
    <citation type="submission" date="2021-01" db="EMBL/GenBank/DDBJ databases">
        <authorList>
            <person name="Corre E."/>
            <person name="Pelletier E."/>
            <person name="Niang G."/>
            <person name="Scheremetjew M."/>
            <person name="Finn R."/>
            <person name="Kale V."/>
            <person name="Holt S."/>
            <person name="Cochrane G."/>
            <person name="Meng A."/>
            <person name="Brown T."/>
            <person name="Cohen L."/>
        </authorList>
    </citation>
    <scope>NUCLEOTIDE SEQUENCE</scope>
    <source>
        <strain evidence="2">FSP1.4</strain>
    </source>
</reference>